<evidence type="ECO:0000313" key="1">
    <source>
        <dbReference type="EMBL" id="PJC30506.1"/>
    </source>
</evidence>
<gene>
    <name evidence="1" type="ORF">CO051_05325</name>
</gene>
<sequence>MRKTSQKTQSVYECPFCKKIIPSSKKTEVFYRSTWVNGCNECFDLSITEKTVVGFQERNY</sequence>
<dbReference type="EMBL" id="PFSC01000135">
    <property type="protein sequence ID" value="PJC30506.1"/>
    <property type="molecule type" value="Genomic_DNA"/>
</dbReference>
<name>A0A2M8EX98_9BACT</name>
<dbReference type="AlphaFoldDB" id="A0A2M8EX98"/>
<reference evidence="2" key="1">
    <citation type="submission" date="2017-09" db="EMBL/GenBank/DDBJ databases">
        <title>Depth-based differentiation of microbial function through sediment-hosted aquifers and enrichment of novel symbionts in the deep terrestrial subsurface.</title>
        <authorList>
            <person name="Probst A.J."/>
            <person name="Ladd B."/>
            <person name="Jarett J.K."/>
            <person name="Geller-Mcgrath D.E."/>
            <person name="Sieber C.M.K."/>
            <person name="Emerson J.B."/>
            <person name="Anantharaman K."/>
            <person name="Thomas B.C."/>
            <person name="Malmstrom R."/>
            <person name="Stieglmeier M."/>
            <person name="Klingl A."/>
            <person name="Woyke T."/>
            <person name="Ryan C.M."/>
            <person name="Banfield J.F."/>
        </authorList>
    </citation>
    <scope>NUCLEOTIDE SEQUENCE [LARGE SCALE GENOMIC DNA]</scope>
</reference>
<organism evidence="1 2">
    <name type="scientific">Candidatus Roizmanbacteria bacterium CG_4_9_14_0_2_um_filter_39_13</name>
    <dbReference type="NCBI Taxonomy" id="1974839"/>
    <lineage>
        <taxon>Bacteria</taxon>
        <taxon>Candidatus Roizmaniibacteriota</taxon>
    </lineage>
</organism>
<evidence type="ECO:0000313" key="2">
    <source>
        <dbReference type="Proteomes" id="UP000231383"/>
    </source>
</evidence>
<accession>A0A2M8EX98</accession>
<proteinExistence type="predicted"/>
<comment type="caution">
    <text evidence="1">The sequence shown here is derived from an EMBL/GenBank/DDBJ whole genome shotgun (WGS) entry which is preliminary data.</text>
</comment>
<protein>
    <submittedName>
        <fullName evidence="1">Uncharacterized protein</fullName>
    </submittedName>
</protein>
<dbReference type="Proteomes" id="UP000231383">
    <property type="component" value="Unassembled WGS sequence"/>
</dbReference>